<dbReference type="Proteomes" id="UP001596317">
    <property type="component" value="Unassembled WGS sequence"/>
</dbReference>
<sequence>MVRLEHDQADHCRVRVWTKDDQGERHFYSVTFTGSRAGAARTAQPGMIMHLNVTARKVKLERHWTDLVEARHVHLCMSRVHRAEAQPVLEERPAPMPAPALTPADAPVRMPRPKLAPRLTTGGVGGEWLAEAAD</sequence>
<organism evidence="2 3">
    <name type="scientific">Deinococcus multiflagellatus</name>
    <dbReference type="NCBI Taxonomy" id="1656887"/>
    <lineage>
        <taxon>Bacteria</taxon>
        <taxon>Thermotogati</taxon>
        <taxon>Deinococcota</taxon>
        <taxon>Deinococci</taxon>
        <taxon>Deinococcales</taxon>
        <taxon>Deinococcaceae</taxon>
        <taxon>Deinococcus</taxon>
    </lineage>
</organism>
<protein>
    <submittedName>
        <fullName evidence="2">Uncharacterized protein</fullName>
    </submittedName>
</protein>
<proteinExistence type="predicted"/>
<keyword evidence="3" id="KW-1185">Reference proteome</keyword>
<evidence type="ECO:0000256" key="1">
    <source>
        <dbReference type="SAM" id="MobiDB-lite"/>
    </source>
</evidence>
<accession>A0ABW1ZUE9</accession>
<comment type="caution">
    <text evidence="2">The sequence shown here is derived from an EMBL/GenBank/DDBJ whole genome shotgun (WGS) entry which is preliminary data.</text>
</comment>
<dbReference type="RefSeq" id="WP_380059393.1">
    <property type="nucleotide sequence ID" value="NZ_JBHSWB010000004.1"/>
</dbReference>
<evidence type="ECO:0000313" key="2">
    <source>
        <dbReference type="EMBL" id="MFC6663860.1"/>
    </source>
</evidence>
<feature type="region of interest" description="Disordered" evidence="1">
    <location>
        <begin position="87"/>
        <end position="134"/>
    </location>
</feature>
<evidence type="ECO:0000313" key="3">
    <source>
        <dbReference type="Proteomes" id="UP001596317"/>
    </source>
</evidence>
<name>A0ABW1ZUE9_9DEIO</name>
<dbReference type="EMBL" id="JBHSWB010000004">
    <property type="protein sequence ID" value="MFC6663860.1"/>
    <property type="molecule type" value="Genomic_DNA"/>
</dbReference>
<reference evidence="3" key="1">
    <citation type="journal article" date="2019" name="Int. J. Syst. Evol. Microbiol.">
        <title>The Global Catalogue of Microorganisms (GCM) 10K type strain sequencing project: providing services to taxonomists for standard genome sequencing and annotation.</title>
        <authorList>
            <consortium name="The Broad Institute Genomics Platform"/>
            <consortium name="The Broad Institute Genome Sequencing Center for Infectious Disease"/>
            <person name="Wu L."/>
            <person name="Ma J."/>
        </authorList>
    </citation>
    <scope>NUCLEOTIDE SEQUENCE [LARGE SCALE GENOMIC DNA]</scope>
    <source>
        <strain evidence="3">CCUG 63830</strain>
    </source>
</reference>
<gene>
    <name evidence="2" type="ORF">ACFP90_28105</name>
</gene>